<feature type="transmembrane region" description="Helical" evidence="1">
    <location>
        <begin position="321"/>
        <end position="343"/>
    </location>
</feature>
<comment type="caution">
    <text evidence="2">The sequence shown here is derived from an EMBL/GenBank/DDBJ whole genome shotgun (WGS) entry which is preliminary data.</text>
</comment>
<feature type="transmembrane region" description="Helical" evidence="1">
    <location>
        <begin position="21"/>
        <end position="39"/>
    </location>
</feature>
<feature type="transmembrane region" description="Helical" evidence="1">
    <location>
        <begin position="280"/>
        <end position="301"/>
    </location>
</feature>
<dbReference type="InterPro" id="IPR002528">
    <property type="entry name" value="MATE_fam"/>
</dbReference>
<dbReference type="EMBL" id="QGGY01000024">
    <property type="protein sequence ID" value="PWJ72054.1"/>
    <property type="molecule type" value="Genomic_DNA"/>
</dbReference>
<feature type="transmembrane region" description="Helical" evidence="1">
    <location>
        <begin position="51"/>
        <end position="75"/>
    </location>
</feature>
<organism evidence="2 3">
    <name type="scientific">Murimonas intestini</name>
    <dbReference type="NCBI Taxonomy" id="1337051"/>
    <lineage>
        <taxon>Bacteria</taxon>
        <taxon>Bacillati</taxon>
        <taxon>Bacillota</taxon>
        <taxon>Clostridia</taxon>
        <taxon>Lachnospirales</taxon>
        <taxon>Lachnospiraceae</taxon>
        <taxon>Murimonas</taxon>
    </lineage>
</organism>
<feature type="transmembrane region" description="Helical" evidence="1">
    <location>
        <begin position="188"/>
        <end position="209"/>
    </location>
</feature>
<evidence type="ECO:0000313" key="2">
    <source>
        <dbReference type="EMBL" id="PWJ72054.1"/>
    </source>
</evidence>
<feature type="transmembrane region" description="Helical" evidence="1">
    <location>
        <begin position="164"/>
        <end position="182"/>
    </location>
</feature>
<feature type="transmembrane region" description="Helical" evidence="1">
    <location>
        <begin position="129"/>
        <end position="152"/>
    </location>
</feature>
<dbReference type="GO" id="GO:0015297">
    <property type="term" value="F:antiporter activity"/>
    <property type="evidence" value="ECO:0007669"/>
    <property type="project" value="InterPro"/>
</dbReference>
<dbReference type="PANTHER" id="PTHR42925:SF1">
    <property type="entry name" value="VIRULENCE FACTOR MVIN"/>
    <property type="match status" value="1"/>
</dbReference>
<dbReference type="GO" id="GO:0042910">
    <property type="term" value="F:xenobiotic transmembrane transporter activity"/>
    <property type="evidence" value="ECO:0007669"/>
    <property type="project" value="InterPro"/>
</dbReference>
<dbReference type="InterPro" id="IPR047135">
    <property type="entry name" value="YsiQ"/>
</dbReference>
<dbReference type="GO" id="GO:0016020">
    <property type="term" value="C:membrane"/>
    <property type="evidence" value="ECO:0007669"/>
    <property type="project" value="InterPro"/>
</dbReference>
<keyword evidence="1" id="KW-0812">Transmembrane</keyword>
<dbReference type="RefSeq" id="WP_109748810.1">
    <property type="nucleotide sequence ID" value="NZ_CABJAT010000016.1"/>
</dbReference>
<name>A0AB73SXL6_9FIRM</name>
<gene>
    <name evidence="2" type="ORF">C7383_12428</name>
</gene>
<sequence>MREKMRQSDLFRMSWPVLAELIFIGIIGNFNQLIINAFSPDAVAATGSASLVFQLVVNVYGIISIGGSILLAPVIGAKKKEDGIQMALTILIDTMLMGFVLGLGCLLALPLILRMLHIPAELTSMTKEYLAIVLGLSVFQGMLSSLTAVYRSMGRMKLVMVNDALVNLSCVILNGCVLSFIPVHRQSISFYALNGILAQGLGVLVLLAAMKKDGFFSLKLNFKKVREILRRQSGRILHFGILGGLEGIVYLIGQTVVMGFVGMLGTQAMTARAYAANLTAYMAVFTSALSTACAPLVGMYLGEGRIRDVERICRKVIRLGIALTAVVSAVLMAVSGPVLRIYTKDAVMLEEAYKVLIVNIILELLRAIAGPAVAALKAVGDVVYPFKMVIVGMALNIGLSYICGVVLGWGLTGIWTGYITDMLFRSVMCWMRFKKGKWHNIRMF</sequence>
<feature type="transmembrane region" description="Helical" evidence="1">
    <location>
        <begin position="236"/>
        <end position="260"/>
    </location>
</feature>
<feature type="transmembrane region" description="Helical" evidence="1">
    <location>
        <begin position="388"/>
        <end position="409"/>
    </location>
</feature>
<dbReference type="AlphaFoldDB" id="A0AB73SXL6"/>
<feature type="transmembrane region" description="Helical" evidence="1">
    <location>
        <begin position="87"/>
        <end position="109"/>
    </location>
</feature>
<keyword evidence="1" id="KW-1133">Transmembrane helix</keyword>
<evidence type="ECO:0000256" key="1">
    <source>
        <dbReference type="SAM" id="Phobius"/>
    </source>
</evidence>
<reference evidence="2 3" key="1">
    <citation type="submission" date="2018-05" db="EMBL/GenBank/DDBJ databases">
        <authorList>
            <person name="Goeker M."/>
            <person name="Huntemann M."/>
            <person name="Clum A."/>
            <person name="Pillay M."/>
            <person name="Palaniappan K."/>
            <person name="Varghese N."/>
            <person name="Mikhailova N."/>
            <person name="Stamatis D."/>
            <person name="Reddy T."/>
            <person name="Daum C."/>
            <person name="Shapiro N."/>
            <person name="Ivanova N."/>
            <person name="Kyrpides N."/>
            <person name="Woyke T."/>
        </authorList>
    </citation>
    <scope>NUCLEOTIDE SEQUENCE [LARGE SCALE GENOMIC DNA]</scope>
    <source>
        <strain evidence="2 3">DSM 26524</strain>
    </source>
</reference>
<keyword evidence="3" id="KW-1185">Reference proteome</keyword>
<dbReference type="Proteomes" id="UP000245412">
    <property type="component" value="Unassembled WGS sequence"/>
</dbReference>
<proteinExistence type="predicted"/>
<protein>
    <submittedName>
        <fullName evidence="2">Na+-driven multidrug efflux pump</fullName>
    </submittedName>
</protein>
<accession>A0AB73SXL6</accession>
<feature type="transmembrane region" description="Helical" evidence="1">
    <location>
        <begin position="355"/>
        <end position="376"/>
    </location>
</feature>
<dbReference type="PANTHER" id="PTHR42925">
    <property type="entry name" value="MULTIDRUG AND TOXIN EFFLUX PROTEIN MATE FAMILY"/>
    <property type="match status" value="1"/>
</dbReference>
<evidence type="ECO:0000313" key="3">
    <source>
        <dbReference type="Proteomes" id="UP000245412"/>
    </source>
</evidence>
<keyword evidence="1" id="KW-0472">Membrane</keyword>
<dbReference type="Pfam" id="PF01554">
    <property type="entry name" value="MatE"/>
    <property type="match status" value="2"/>
</dbReference>